<dbReference type="CDD" id="cd16343">
    <property type="entry name" value="LMWPTP"/>
    <property type="match status" value="1"/>
</dbReference>
<evidence type="ECO:0000256" key="2">
    <source>
        <dbReference type="ARBA" id="ARBA00011063"/>
    </source>
</evidence>
<dbReference type="GO" id="GO:0004726">
    <property type="term" value="F:non-membrane spanning protein tyrosine phosphatase activity"/>
    <property type="evidence" value="ECO:0007669"/>
    <property type="project" value="InterPro"/>
</dbReference>
<feature type="domain" description="Phosphotyrosine protein phosphatase I" evidence="7">
    <location>
        <begin position="47"/>
        <end position="196"/>
    </location>
</feature>
<organism evidence="8 9">
    <name type="scientific">Aedes aegypti</name>
    <name type="common">Yellowfever mosquito</name>
    <name type="synonym">Culex aegypti</name>
    <dbReference type="NCBI Taxonomy" id="7159"/>
    <lineage>
        <taxon>Eukaryota</taxon>
        <taxon>Metazoa</taxon>
        <taxon>Ecdysozoa</taxon>
        <taxon>Arthropoda</taxon>
        <taxon>Hexapoda</taxon>
        <taxon>Insecta</taxon>
        <taxon>Pterygota</taxon>
        <taxon>Neoptera</taxon>
        <taxon>Endopterygota</taxon>
        <taxon>Diptera</taxon>
        <taxon>Nematocera</taxon>
        <taxon>Culicoidea</taxon>
        <taxon>Culicidae</taxon>
        <taxon>Culicinae</taxon>
        <taxon>Aedini</taxon>
        <taxon>Aedes</taxon>
        <taxon>Stegomyia</taxon>
    </lineage>
</organism>
<feature type="active site" description="Nucleophile" evidence="6">
    <location>
        <position position="53"/>
    </location>
</feature>
<reference evidence="8" key="3">
    <citation type="submission" date="2012-09" db="EMBL/GenBank/DDBJ databases">
        <authorList>
            <consortium name="VectorBase"/>
        </authorList>
    </citation>
    <scope>NUCLEOTIDE SEQUENCE</scope>
    <source>
        <strain evidence="8">Liverpool</strain>
    </source>
</reference>
<evidence type="ECO:0000259" key="7">
    <source>
        <dbReference type="SMART" id="SM00226"/>
    </source>
</evidence>
<accession>Q17G80</accession>
<dbReference type="FunFam" id="3.40.50.2300:FF:000105">
    <property type="entry name" value="Low molecular weight phosphotyrosine protein"/>
    <property type="match status" value="1"/>
</dbReference>
<protein>
    <submittedName>
        <fullName evidence="8">AAEL003165-PA</fullName>
    </submittedName>
</protein>
<dbReference type="PRINTS" id="PR00719">
    <property type="entry name" value="LMWPTPASE"/>
</dbReference>
<dbReference type="PhylomeDB" id="Q17G80"/>
<evidence type="ECO:0000256" key="6">
    <source>
        <dbReference type="PIRSR" id="PIRSR617867-1"/>
    </source>
</evidence>
<feature type="active site" description="Proton donor" evidence="6">
    <location>
        <position position="169"/>
    </location>
</feature>
<reference evidence="8" key="1">
    <citation type="submission" date="2005-10" db="EMBL/GenBank/DDBJ databases">
        <authorList>
            <person name="Loftus B.J."/>
            <person name="Nene V.M."/>
            <person name="Hannick L.I."/>
            <person name="Bidwell S."/>
            <person name="Haas B."/>
            <person name="Amedeo P."/>
            <person name="Orvis J."/>
            <person name="Wortman J.R."/>
            <person name="White O.R."/>
            <person name="Salzberg S."/>
            <person name="Shumway M."/>
            <person name="Koo H."/>
            <person name="Zhao Y."/>
            <person name="Holmes M."/>
            <person name="Miller J."/>
            <person name="Schatz M."/>
            <person name="Pop M."/>
            <person name="Pai G."/>
            <person name="Utterback T."/>
            <person name="Rogers Y.-H."/>
            <person name="Kravitz S."/>
            <person name="Fraser C.M."/>
        </authorList>
    </citation>
    <scope>NUCLEOTIDE SEQUENCE</scope>
    <source>
        <strain evidence="8">Liverpool</strain>
    </source>
</reference>
<dbReference type="Gene3D" id="3.40.50.2300">
    <property type="match status" value="1"/>
</dbReference>
<comment type="similarity">
    <text evidence="2">Belongs to the low molecular weight phosphotyrosine protein phosphatase family.</text>
</comment>
<dbReference type="PRINTS" id="PR00720">
    <property type="entry name" value="MAMMALPTPASE"/>
</dbReference>
<dbReference type="GO" id="GO:0003993">
    <property type="term" value="F:acid phosphatase activity"/>
    <property type="evidence" value="ECO:0007669"/>
    <property type="project" value="InterPro"/>
</dbReference>
<dbReference type="AlphaFoldDB" id="Q17G80"/>
<dbReference type="GO" id="GO:0005737">
    <property type="term" value="C:cytoplasm"/>
    <property type="evidence" value="ECO:0007669"/>
    <property type="project" value="UniProtKB-SubCell"/>
</dbReference>
<dbReference type="Pfam" id="PF01451">
    <property type="entry name" value="LMWPc"/>
    <property type="match status" value="1"/>
</dbReference>
<evidence type="ECO:0000256" key="1">
    <source>
        <dbReference type="ARBA" id="ARBA00004496"/>
    </source>
</evidence>
<dbReference type="HOGENOM" id="CLU_071415_2_0_1"/>
<keyword evidence="5" id="KW-0904">Protein phosphatase</keyword>
<dbReference type="PANTHER" id="PTHR11717:SF7">
    <property type="entry name" value="LOW MOLECULAR WEIGHT PHOSPHOTYROSINE PROTEIN PHOSPHATASE"/>
    <property type="match status" value="1"/>
</dbReference>
<comment type="subcellular location">
    <subcellularLocation>
        <location evidence="1">Cytoplasm</location>
    </subcellularLocation>
</comment>
<keyword evidence="3" id="KW-0963">Cytoplasm</keyword>
<gene>
    <name evidence="8" type="ORF">AaeL_AAEL003165</name>
</gene>
<dbReference type="Proteomes" id="UP000682892">
    <property type="component" value="Chromosome 2"/>
</dbReference>
<dbReference type="KEGG" id="aag:5577403"/>
<keyword evidence="4" id="KW-0378">Hydrolase</keyword>
<dbReference type="OrthoDB" id="3388at2759"/>
<dbReference type="InterPro" id="IPR023485">
    <property type="entry name" value="Ptyr_pPase"/>
</dbReference>
<dbReference type="InterPro" id="IPR036196">
    <property type="entry name" value="Ptyr_pPase_sf"/>
</dbReference>
<dbReference type="STRING" id="7159.Q17G80"/>
<dbReference type="InterPro" id="IPR050438">
    <property type="entry name" value="LMW_PTPase"/>
</dbReference>
<evidence type="ECO:0000313" key="9">
    <source>
        <dbReference type="Proteomes" id="UP000682892"/>
    </source>
</evidence>
<feature type="active site" evidence="6">
    <location>
        <position position="59"/>
    </location>
</feature>
<dbReference type="SMART" id="SM00226">
    <property type="entry name" value="LMWPc"/>
    <property type="match status" value="1"/>
</dbReference>
<dbReference type="PaxDb" id="7159-AAEL003165-PA"/>
<evidence type="ECO:0000256" key="3">
    <source>
        <dbReference type="ARBA" id="ARBA00022490"/>
    </source>
</evidence>
<proteinExistence type="inferred from homology"/>
<dbReference type="InterPro" id="IPR002115">
    <property type="entry name" value="Tyr_Pase_low_mol_wt_mml"/>
</dbReference>
<dbReference type="InterPro" id="IPR017867">
    <property type="entry name" value="Tyr_phospatase_low_mol_wt"/>
</dbReference>
<sequence length="202" mass="22990">MILTIKLQIKLKCLGTSAIHSINLFQRHRYLSADYSENCTVQMADKKKALFICLGNICRSPIAEAVFLKTIREAGVADQWEVDSAAIGGWHVGNLPDHRALATMKKHELPYENRARQITKNDFNHYDYIFGMDQENMSDLKSRAPKGSKAKQLFLGDYDTDAPGKIIRDPYYDQGSEGFEQCYVQCVRCCKGFLEKVERGEL</sequence>
<dbReference type="VEuPathDB" id="VectorBase:AAEL020987"/>
<name>Q17G80_AEDAE</name>
<dbReference type="PANTHER" id="PTHR11717">
    <property type="entry name" value="LOW MOLECULAR WEIGHT PROTEIN TYROSINE PHOSPHATASE"/>
    <property type="match status" value="1"/>
</dbReference>
<dbReference type="EMBL" id="CH477265">
    <property type="protein sequence ID" value="EAT45568.1"/>
    <property type="molecule type" value="Genomic_DNA"/>
</dbReference>
<evidence type="ECO:0000256" key="4">
    <source>
        <dbReference type="ARBA" id="ARBA00022801"/>
    </source>
</evidence>
<evidence type="ECO:0000313" key="8">
    <source>
        <dbReference type="EMBL" id="EAT45568.1"/>
    </source>
</evidence>
<evidence type="ECO:0000256" key="5">
    <source>
        <dbReference type="ARBA" id="ARBA00022912"/>
    </source>
</evidence>
<reference evidence="8" key="2">
    <citation type="journal article" date="2007" name="Science">
        <title>Genome sequence of Aedes aegypti, a major arbovirus vector.</title>
        <authorList>
            <person name="Nene V."/>
            <person name="Wortman J.R."/>
            <person name="Lawson D."/>
            <person name="Haas B."/>
            <person name="Kodira C."/>
            <person name="Tu Z.J."/>
            <person name="Loftus B."/>
            <person name="Xi Z."/>
            <person name="Megy K."/>
            <person name="Grabherr M."/>
            <person name="Ren Q."/>
            <person name="Zdobnov E.M."/>
            <person name="Lobo N.F."/>
            <person name="Campbell K.S."/>
            <person name="Brown S.E."/>
            <person name="Bonaldo M.F."/>
            <person name="Zhu J."/>
            <person name="Sinkins S.P."/>
            <person name="Hogenkamp D.G."/>
            <person name="Amedeo P."/>
            <person name="Arensburger P."/>
            <person name="Atkinson P.W."/>
            <person name="Bidwell S."/>
            <person name="Biedler J."/>
            <person name="Birney E."/>
            <person name="Bruggner R.V."/>
            <person name="Costas J."/>
            <person name="Coy M.R."/>
            <person name="Crabtree J."/>
            <person name="Crawford M."/>
            <person name="Debruyn B."/>
            <person name="Decaprio D."/>
            <person name="Eiglmeier K."/>
            <person name="Eisenstadt E."/>
            <person name="El-Dorry H."/>
            <person name="Gelbart W.M."/>
            <person name="Gomes S.L."/>
            <person name="Hammond M."/>
            <person name="Hannick L.I."/>
            <person name="Hogan J.R."/>
            <person name="Holmes M.H."/>
            <person name="Jaffe D."/>
            <person name="Johnston J.S."/>
            <person name="Kennedy R.C."/>
            <person name="Koo H."/>
            <person name="Kravitz S."/>
            <person name="Kriventseva E.V."/>
            <person name="Kulp D."/>
            <person name="Labutti K."/>
            <person name="Lee E."/>
            <person name="Li S."/>
            <person name="Lovin D.D."/>
            <person name="Mao C."/>
            <person name="Mauceli E."/>
            <person name="Menck C.F."/>
            <person name="Miller J.R."/>
            <person name="Montgomery P."/>
            <person name="Mori A."/>
            <person name="Nascimento A.L."/>
            <person name="Naveira H.F."/>
            <person name="Nusbaum C."/>
            <person name="O'leary S."/>
            <person name="Orvis J."/>
            <person name="Pertea M."/>
            <person name="Quesneville H."/>
            <person name="Reidenbach K.R."/>
            <person name="Rogers Y.H."/>
            <person name="Roth C.W."/>
            <person name="Schneider J.R."/>
            <person name="Schatz M."/>
            <person name="Shumway M."/>
            <person name="Stanke M."/>
            <person name="Stinson E.O."/>
            <person name="Tubio J.M."/>
            <person name="Vanzee J.P."/>
            <person name="Verjovski-Almeida S."/>
            <person name="Werner D."/>
            <person name="White O."/>
            <person name="Wyder S."/>
            <person name="Zeng Q."/>
            <person name="Zhao Q."/>
            <person name="Zhao Y."/>
            <person name="Hill C.A."/>
            <person name="Raikhel A.S."/>
            <person name="Soares M.B."/>
            <person name="Knudson D.L."/>
            <person name="Lee N.H."/>
            <person name="Galagan J."/>
            <person name="Salzberg S.L."/>
            <person name="Paulsen I.T."/>
            <person name="Dimopoulos G."/>
            <person name="Collins F.H."/>
            <person name="Birren B."/>
            <person name="Fraser-Liggett C.M."/>
            <person name="Severson D.W."/>
        </authorList>
    </citation>
    <scope>NUCLEOTIDE SEQUENCE [LARGE SCALE GENOMIC DNA]</scope>
    <source>
        <strain evidence="8">Liverpool</strain>
    </source>
</reference>
<dbReference type="eggNOG" id="KOG3217">
    <property type="taxonomic scope" value="Eukaryota"/>
</dbReference>
<dbReference type="OMA" id="VCHGNIC"/>
<dbReference type="SUPFAM" id="SSF52788">
    <property type="entry name" value="Phosphotyrosine protein phosphatases I"/>
    <property type="match status" value="1"/>
</dbReference>